<organism evidence="2 3">
    <name type="scientific">Merismopedia glauca CCAP 1448/3</name>
    <dbReference type="NCBI Taxonomy" id="1296344"/>
    <lineage>
        <taxon>Bacteria</taxon>
        <taxon>Bacillati</taxon>
        <taxon>Cyanobacteriota</taxon>
        <taxon>Cyanophyceae</taxon>
        <taxon>Synechococcales</taxon>
        <taxon>Merismopediaceae</taxon>
        <taxon>Merismopedia</taxon>
    </lineage>
</organism>
<dbReference type="Pfam" id="PF01063">
    <property type="entry name" value="Aminotran_4"/>
    <property type="match status" value="1"/>
</dbReference>
<evidence type="ECO:0000313" key="3">
    <source>
        <dbReference type="Proteomes" id="UP000238762"/>
    </source>
</evidence>
<gene>
    <name evidence="2" type="ORF">C7B64_16205</name>
</gene>
<evidence type="ECO:0000313" key="2">
    <source>
        <dbReference type="EMBL" id="PSB01840.1"/>
    </source>
</evidence>
<dbReference type="InterPro" id="IPR050571">
    <property type="entry name" value="Class-IV_PLP-Dep_Aminotrnsfr"/>
</dbReference>
<keyword evidence="2" id="KW-0456">Lyase</keyword>
<dbReference type="InterPro" id="IPR043132">
    <property type="entry name" value="BCAT-like_C"/>
</dbReference>
<name>A0A2T1C0Q0_9CYAN</name>
<dbReference type="PANTHER" id="PTHR42743:SF11">
    <property type="entry name" value="AMINODEOXYCHORISMATE LYASE"/>
    <property type="match status" value="1"/>
</dbReference>
<sequence length="275" mass="31104">MFWYNGQIIADNKLEIRSDDPALLYGASAFTTIRIYHDSLKHPLTSWLAHYHRLSQTIGALEWEVPDWERVKQGVKVLLSKYSVIRVAIFPDGREFISGRELPENLSSRQSNGIKAWLVEESCSQRTLAVYKTGNYLTSWLALNRAQKLGAQEAILVDGQSNWLETSTGNLWGWRDGQWWTPSLNGKILPGIRRTQLREWLSEHNIPVGEVIWEPSFVAGLEALAYTNCVVEVIPIHTISGSHSSSTYPVNHPGLAQLRSFFLTIGCAQVKPFMP</sequence>
<reference evidence="2 3" key="1">
    <citation type="submission" date="2018-02" db="EMBL/GenBank/DDBJ databases">
        <authorList>
            <person name="Cohen D.B."/>
            <person name="Kent A.D."/>
        </authorList>
    </citation>
    <scope>NUCLEOTIDE SEQUENCE [LARGE SCALE GENOMIC DNA]</scope>
    <source>
        <strain evidence="2 3">CCAP 1448/3</strain>
    </source>
</reference>
<accession>A0A2T1C0Q0</accession>
<dbReference type="OrthoDB" id="451849at2"/>
<dbReference type="Proteomes" id="UP000238762">
    <property type="component" value="Unassembled WGS sequence"/>
</dbReference>
<keyword evidence="3" id="KW-1185">Reference proteome</keyword>
<dbReference type="InterPro" id="IPR043131">
    <property type="entry name" value="BCAT-like_N"/>
</dbReference>
<protein>
    <submittedName>
        <fullName evidence="2">4-amino-4-deoxychorismate lyase</fullName>
    </submittedName>
</protein>
<dbReference type="InterPro" id="IPR036038">
    <property type="entry name" value="Aminotransferase-like"/>
</dbReference>
<comment type="similarity">
    <text evidence="1">Belongs to the class-IV pyridoxal-phosphate-dependent aminotransferase family.</text>
</comment>
<evidence type="ECO:0000256" key="1">
    <source>
        <dbReference type="ARBA" id="ARBA00009320"/>
    </source>
</evidence>
<dbReference type="SUPFAM" id="SSF56752">
    <property type="entry name" value="D-aminoacid aminotransferase-like PLP-dependent enzymes"/>
    <property type="match status" value="1"/>
</dbReference>
<dbReference type="InterPro" id="IPR001544">
    <property type="entry name" value="Aminotrans_IV"/>
</dbReference>
<dbReference type="PANTHER" id="PTHR42743">
    <property type="entry name" value="AMINO-ACID AMINOTRANSFERASE"/>
    <property type="match status" value="1"/>
</dbReference>
<proteinExistence type="inferred from homology"/>
<dbReference type="AlphaFoldDB" id="A0A2T1C0Q0"/>
<dbReference type="Gene3D" id="3.20.10.10">
    <property type="entry name" value="D-amino Acid Aminotransferase, subunit A, domain 2"/>
    <property type="match status" value="1"/>
</dbReference>
<dbReference type="EMBL" id="PVWJ01000085">
    <property type="protein sequence ID" value="PSB01840.1"/>
    <property type="molecule type" value="Genomic_DNA"/>
</dbReference>
<dbReference type="GO" id="GO:0005829">
    <property type="term" value="C:cytosol"/>
    <property type="evidence" value="ECO:0007669"/>
    <property type="project" value="TreeGrafter"/>
</dbReference>
<comment type="caution">
    <text evidence="2">The sequence shown here is derived from an EMBL/GenBank/DDBJ whole genome shotgun (WGS) entry which is preliminary data.</text>
</comment>
<reference evidence="2 3" key="2">
    <citation type="submission" date="2018-03" db="EMBL/GenBank/DDBJ databases">
        <title>The ancient ancestry and fast evolution of plastids.</title>
        <authorList>
            <person name="Moore K.R."/>
            <person name="Magnabosco C."/>
            <person name="Momper L."/>
            <person name="Gold D.A."/>
            <person name="Bosak T."/>
            <person name="Fournier G.P."/>
        </authorList>
    </citation>
    <scope>NUCLEOTIDE SEQUENCE [LARGE SCALE GENOMIC DNA]</scope>
    <source>
        <strain evidence="2 3">CCAP 1448/3</strain>
    </source>
</reference>
<dbReference type="GO" id="GO:0046394">
    <property type="term" value="P:carboxylic acid biosynthetic process"/>
    <property type="evidence" value="ECO:0007669"/>
    <property type="project" value="UniProtKB-ARBA"/>
</dbReference>
<dbReference type="RefSeq" id="WP_106289701.1">
    <property type="nucleotide sequence ID" value="NZ_CAWNTC010000113.1"/>
</dbReference>
<dbReference type="GO" id="GO:0016829">
    <property type="term" value="F:lyase activity"/>
    <property type="evidence" value="ECO:0007669"/>
    <property type="project" value="UniProtKB-KW"/>
</dbReference>
<dbReference type="Gene3D" id="3.30.470.10">
    <property type="match status" value="1"/>
</dbReference>